<evidence type="ECO:0000256" key="6">
    <source>
        <dbReference type="SAM" id="Phobius"/>
    </source>
</evidence>
<keyword evidence="3 6" id="KW-0812">Transmembrane</keyword>
<feature type="transmembrane region" description="Helical" evidence="6">
    <location>
        <begin position="159"/>
        <end position="180"/>
    </location>
</feature>
<dbReference type="RefSeq" id="WP_342810369.1">
    <property type="nucleotide sequence ID" value="NZ_JAOPJZ010000028.1"/>
</dbReference>
<keyword evidence="5 6" id="KW-0472">Membrane</keyword>
<evidence type="ECO:0000256" key="5">
    <source>
        <dbReference type="ARBA" id="ARBA00023136"/>
    </source>
</evidence>
<gene>
    <name evidence="7" type="ORF">OB919_19125</name>
</gene>
<keyword evidence="4 6" id="KW-1133">Transmembrane helix</keyword>
<proteinExistence type="predicted"/>
<evidence type="ECO:0000313" key="8">
    <source>
        <dbReference type="Proteomes" id="UP001321047"/>
    </source>
</evidence>
<feature type="transmembrane region" description="Helical" evidence="6">
    <location>
        <begin position="366"/>
        <end position="384"/>
    </location>
</feature>
<feature type="transmembrane region" description="Helical" evidence="6">
    <location>
        <begin position="257"/>
        <end position="277"/>
    </location>
</feature>
<feature type="transmembrane region" description="Helical" evidence="6">
    <location>
        <begin position="39"/>
        <end position="59"/>
    </location>
</feature>
<protein>
    <submittedName>
        <fullName evidence="7">Oligosaccharide flippase family protein</fullName>
    </submittedName>
</protein>
<feature type="transmembrane region" description="Helical" evidence="6">
    <location>
        <begin position="9"/>
        <end position="33"/>
    </location>
</feature>
<comment type="subcellular location">
    <subcellularLocation>
        <location evidence="1">Cell membrane</location>
        <topology evidence="1">Multi-pass membrane protein</topology>
    </subcellularLocation>
</comment>
<feature type="transmembrane region" description="Helical" evidence="6">
    <location>
        <begin position="450"/>
        <end position="474"/>
    </location>
</feature>
<feature type="transmembrane region" description="Helical" evidence="6">
    <location>
        <begin position="423"/>
        <end position="444"/>
    </location>
</feature>
<organism evidence="7 8">
    <name type="scientific">Natronosalvus hydrolyticus</name>
    <dbReference type="NCBI Taxonomy" id="2979988"/>
    <lineage>
        <taxon>Archaea</taxon>
        <taxon>Methanobacteriati</taxon>
        <taxon>Methanobacteriota</taxon>
        <taxon>Stenosarchaea group</taxon>
        <taxon>Halobacteria</taxon>
        <taxon>Halobacteriales</taxon>
        <taxon>Natrialbaceae</taxon>
        <taxon>Natronosalvus</taxon>
    </lineage>
</organism>
<reference evidence="7 8" key="1">
    <citation type="submission" date="2022-09" db="EMBL/GenBank/DDBJ databases">
        <title>Enrichment on poylsaccharides allowed isolation of novel metabolic and taxonomic groups of Haloarchaea.</title>
        <authorList>
            <person name="Sorokin D.Y."/>
            <person name="Elcheninov A.G."/>
            <person name="Khizhniak T.V."/>
            <person name="Kolganova T.V."/>
            <person name="Kublanov I.V."/>
        </authorList>
    </citation>
    <scope>NUCLEOTIDE SEQUENCE [LARGE SCALE GENOMIC DNA]</scope>
    <source>
        <strain evidence="7 8">AArc-curdl1</strain>
    </source>
</reference>
<feature type="transmembrane region" description="Helical" evidence="6">
    <location>
        <begin position="334"/>
        <end position="354"/>
    </location>
</feature>
<keyword evidence="2" id="KW-1003">Cell membrane</keyword>
<dbReference type="InterPro" id="IPR050833">
    <property type="entry name" value="Poly_Biosynth_Transport"/>
</dbReference>
<evidence type="ECO:0000256" key="4">
    <source>
        <dbReference type="ARBA" id="ARBA00022989"/>
    </source>
</evidence>
<dbReference type="PANTHER" id="PTHR30250:SF26">
    <property type="entry name" value="PSMA PROTEIN"/>
    <property type="match status" value="1"/>
</dbReference>
<feature type="transmembrane region" description="Helical" evidence="6">
    <location>
        <begin position="302"/>
        <end position="322"/>
    </location>
</feature>
<evidence type="ECO:0000256" key="3">
    <source>
        <dbReference type="ARBA" id="ARBA00022692"/>
    </source>
</evidence>
<comment type="caution">
    <text evidence="7">The sequence shown here is derived from an EMBL/GenBank/DDBJ whole genome shotgun (WGS) entry which is preliminary data.</text>
</comment>
<feature type="transmembrane region" description="Helical" evidence="6">
    <location>
        <begin position="80"/>
        <end position="107"/>
    </location>
</feature>
<name>A0AAP2ZCF5_9EURY</name>
<feature type="transmembrane region" description="Helical" evidence="6">
    <location>
        <begin position="218"/>
        <end position="237"/>
    </location>
</feature>
<sequence length="509" mass="55929">METSSGKAALIVFGSKVYLLLVGVLFIPVLVRLLGPTRYGHLAIVLSVYGLLRIAMRYGTTEASRKYISERSDPEWQAGVIRFVFTYATAIGLLTAAVFVLGAWSGIVAQLFGREFTSLFYLLGIFTLARQYRLHVVWTLMGLKQETWSEPLRIVEKTLYVGGTVVLVLAGFGVAGVLIADIISSLVVALVGSFGITRSVPWKAICRRSSIELPRRQMLIYSLSSIGFFLFLTSLYHVDVLLLQLWVPDDEVGFYRAALAIAEVLWVAPLAVQLVILQRVSHHWNEGNLEAIQHQATVSTRYVFLFTMLLTVGMATLADAFVPFYLGPSFEPTVIPLLLLLPGVLGFAIARPTLAINQGRRSLRPLILATAGCSGINLILNLLLIPPFGIVGAAIATSIGYGSLVFFQALAARHLGYRPFSGLRYGQTVLTAAVTALVIVPLSRWFVDPIVLLTVIPPLGAVVYLVAAMMTGALRQDDLERILDTIPEVPINIEHWAFVLFNQLPKIYR</sequence>
<dbReference type="GO" id="GO:0005886">
    <property type="term" value="C:plasma membrane"/>
    <property type="evidence" value="ECO:0007669"/>
    <property type="project" value="UniProtKB-SubCell"/>
</dbReference>
<dbReference type="PANTHER" id="PTHR30250">
    <property type="entry name" value="PST FAMILY PREDICTED COLANIC ACID TRANSPORTER"/>
    <property type="match status" value="1"/>
</dbReference>
<evidence type="ECO:0000256" key="2">
    <source>
        <dbReference type="ARBA" id="ARBA00022475"/>
    </source>
</evidence>
<dbReference type="Pfam" id="PF13440">
    <property type="entry name" value="Polysacc_synt_3"/>
    <property type="match status" value="1"/>
</dbReference>
<keyword evidence="8" id="KW-1185">Reference proteome</keyword>
<dbReference type="Proteomes" id="UP001321047">
    <property type="component" value="Unassembled WGS sequence"/>
</dbReference>
<dbReference type="EMBL" id="JAOPJZ010000028">
    <property type="protein sequence ID" value="MCU4754065.1"/>
    <property type="molecule type" value="Genomic_DNA"/>
</dbReference>
<evidence type="ECO:0000313" key="7">
    <source>
        <dbReference type="EMBL" id="MCU4754065.1"/>
    </source>
</evidence>
<accession>A0AAP2ZCF5</accession>
<dbReference type="AlphaFoldDB" id="A0AAP2ZCF5"/>
<evidence type="ECO:0000256" key="1">
    <source>
        <dbReference type="ARBA" id="ARBA00004651"/>
    </source>
</evidence>
<feature type="transmembrane region" description="Helical" evidence="6">
    <location>
        <begin position="390"/>
        <end position="411"/>
    </location>
</feature>